<evidence type="ECO:0000256" key="4">
    <source>
        <dbReference type="SAM" id="Phobius"/>
    </source>
</evidence>
<dbReference type="SUPFAM" id="SSF49785">
    <property type="entry name" value="Galactose-binding domain-like"/>
    <property type="match status" value="1"/>
</dbReference>
<dbReference type="InterPro" id="IPR036156">
    <property type="entry name" value="Beta-gal/glucu_dom_sf"/>
</dbReference>
<dbReference type="Gene3D" id="2.60.120.260">
    <property type="entry name" value="Galactose-binding domain-like"/>
    <property type="match status" value="1"/>
</dbReference>
<evidence type="ECO:0000256" key="1">
    <source>
        <dbReference type="ARBA" id="ARBA00007401"/>
    </source>
</evidence>
<dbReference type="GO" id="GO:0005975">
    <property type="term" value="P:carbohydrate metabolic process"/>
    <property type="evidence" value="ECO:0007669"/>
    <property type="project" value="InterPro"/>
</dbReference>
<evidence type="ECO:0000313" key="8">
    <source>
        <dbReference type="EMBL" id="PSW10275.1"/>
    </source>
</evidence>
<evidence type="ECO:0000313" key="9">
    <source>
        <dbReference type="Proteomes" id="UP000241346"/>
    </source>
</evidence>
<dbReference type="SUPFAM" id="SSF49303">
    <property type="entry name" value="beta-Galactosidase/glucuronidase domain"/>
    <property type="match status" value="1"/>
</dbReference>
<evidence type="ECO:0000256" key="3">
    <source>
        <dbReference type="ARBA" id="ARBA00023295"/>
    </source>
</evidence>
<dbReference type="InterPro" id="IPR008979">
    <property type="entry name" value="Galactose-bd-like_sf"/>
</dbReference>
<reference evidence="8 9" key="1">
    <citation type="submission" date="2018-03" db="EMBL/GenBank/DDBJ databases">
        <title>Whole genome sequencing of Histamine producing bacteria.</title>
        <authorList>
            <person name="Butler K."/>
        </authorList>
    </citation>
    <scope>NUCLEOTIDE SEQUENCE [LARGE SCALE GENOMIC DNA]</scope>
    <source>
        <strain evidence="8 9">DSM 19138</strain>
    </source>
</reference>
<dbReference type="OrthoDB" id="9758603at2"/>
<sequence length="713" mass="81276">MDKLKQKIRMIMAIAYIIAIVLAFLGNYLDGWLAIAALVIAVIPTFVALLLTTIGLLAKFHPVLLSKMWNKFIQRSELPEVKQPDHTSSDWQQWFADQSVNGWKVTITDNHKTPWSDEAIDQDCPLPEYPRPQLERERWLNLNGLWQFNVLPKEEEVNRDFPGLIQVPYPIESALSGVGRPVYGGEKIWYKRLFSVPADWSGERIILHFGAVDWQANVYVNGQFQVEHTGGYTPFSVDITDVVNLDGENEIVVVVYDPTDSNEREDEARQKGKQTLCPTDISYTASSGIWQTVWLEPVSQCHVKSVIANANVKAGYAVIETKTTGNTAGITARITTLCDGKTFVGKPGLPITVITEDKKLWSPEDPYLYQIRVELLDGEKVIDSVNSYFALREVGKERINGEVVLTLNGKPIFHHGPLDQGFWPDGLYTHSSDRALVFDIEQIKAMGFNMARKHIKVESARWYYHADRLGLMVWQDMPSAGSFTSGSYSMWLDYIQHLAPFGVKHVMVRDDDYEGWNRTEHSKALYYKELEEMMDALRVNPSVVCWIPFNENWGQFDAIAATDFIKNKDATRLINNVSGEQDQGVGDVFDCHIYMQDLWLPIDRSNYRASVIGEYGGKTWKVQEQAWSDGKIFSYGETESIEDFRGQYRELMMSEVKPLIERGLAATVYTQITDVEGEINGLITYNRKVTKVIPEDMRDTHETLYKAFEKRLG</sequence>
<proteinExistence type="inferred from homology"/>
<feature type="domain" description="Glycoside hydrolase family 2 immunoglobulin-like beta-sandwich" evidence="5">
    <location>
        <begin position="341"/>
        <end position="392"/>
    </location>
</feature>
<dbReference type="InterPro" id="IPR006104">
    <property type="entry name" value="Glyco_hydro_2_N"/>
</dbReference>
<dbReference type="Pfam" id="PF02836">
    <property type="entry name" value="Glyco_hydro_2_C"/>
    <property type="match status" value="1"/>
</dbReference>
<dbReference type="PANTHER" id="PTHR42732">
    <property type="entry name" value="BETA-GALACTOSIDASE"/>
    <property type="match status" value="1"/>
</dbReference>
<keyword evidence="2" id="KW-0378">Hydrolase</keyword>
<keyword evidence="3" id="KW-0326">Glycosidase</keyword>
<name>A0A2T3N9U7_9GAMM</name>
<dbReference type="Gene3D" id="3.20.20.80">
    <property type="entry name" value="Glycosidases"/>
    <property type="match status" value="1"/>
</dbReference>
<gene>
    <name evidence="8" type="ORF">C9J01_18870</name>
</gene>
<accession>A0A2T3N9U7</accession>
<feature type="transmembrane region" description="Helical" evidence="4">
    <location>
        <begin position="35"/>
        <end position="58"/>
    </location>
</feature>
<dbReference type="Pfam" id="PF00703">
    <property type="entry name" value="Glyco_hydro_2"/>
    <property type="match status" value="1"/>
</dbReference>
<feature type="domain" description="Glycosyl hydrolases family 2 sugar binding" evidence="7">
    <location>
        <begin position="160"/>
        <end position="294"/>
    </location>
</feature>
<dbReference type="Proteomes" id="UP000241346">
    <property type="component" value="Unassembled WGS sequence"/>
</dbReference>
<evidence type="ECO:0000259" key="5">
    <source>
        <dbReference type="Pfam" id="PF00703"/>
    </source>
</evidence>
<dbReference type="InterPro" id="IPR013783">
    <property type="entry name" value="Ig-like_fold"/>
</dbReference>
<dbReference type="EMBL" id="PYMB01000011">
    <property type="protein sequence ID" value="PSW10275.1"/>
    <property type="molecule type" value="Genomic_DNA"/>
</dbReference>
<dbReference type="RefSeq" id="WP_107299691.1">
    <property type="nucleotide sequence ID" value="NZ_PYMB01000011.1"/>
</dbReference>
<dbReference type="AlphaFoldDB" id="A0A2T3N9U7"/>
<dbReference type="InterPro" id="IPR006102">
    <property type="entry name" value="Ig-like_GH2"/>
</dbReference>
<protein>
    <submittedName>
        <fullName evidence="8">Beta-galactosidase</fullName>
    </submittedName>
</protein>
<evidence type="ECO:0000259" key="7">
    <source>
        <dbReference type="Pfam" id="PF02837"/>
    </source>
</evidence>
<dbReference type="InterPro" id="IPR051913">
    <property type="entry name" value="GH2_Domain-Containing"/>
</dbReference>
<dbReference type="InterPro" id="IPR017853">
    <property type="entry name" value="GH"/>
</dbReference>
<dbReference type="GO" id="GO:0004553">
    <property type="term" value="F:hydrolase activity, hydrolyzing O-glycosyl compounds"/>
    <property type="evidence" value="ECO:0007669"/>
    <property type="project" value="InterPro"/>
</dbReference>
<evidence type="ECO:0000259" key="6">
    <source>
        <dbReference type="Pfam" id="PF02836"/>
    </source>
</evidence>
<dbReference type="SUPFAM" id="SSF51445">
    <property type="entry name" value="(Trans)glycosidases"/>
    <property type="match status" value="1"/>
</dbReference>
<feature type="transmembrane region" description="Helical" evidence="4">
    <location>
        <begin position="12"/>
        <end position="29"/>
    </location>
</feature>
<dbReference type="Pfam" id="PF02837">
    <property type="entry name" value="Glyco_hydro_2_N"/>
    <property type="match status" value="1"/>
</dbReference>
<dbReference type="InterPro" id="IPR006103">
    <property type="entry name" value="Glyco_hydro_2_cat"/>
</dbReference>
<dbReference type="Gene3D" id="2.60.40.10">
    <property type="entry name" value="Immunoglobulins"/>
    <property type="match status" value="1"/>
</dbReference>
<keyword evidence="4" id="KW-0812">Transmembrane</keyword>
<keyword evidence="4" id="KW-0472">Membrane</keyword>
<evidence type="ECO:0000256" key="2">
    <source>
        <dbReference type="ARBA" id="ARBA00022801"/>
    </source>
</evidence>
<comment type="similarity">
    <text evidence="1">Belongs to the glycosyl hydrolase 2 family.</text>
</comment>
<dbReference type="PANTHER" id="PTHR42732:SF2">
    <property type="entry name" value="BETA-MANNOSIDASE"/>
    <property type="match status" value="1"/>
</dbReference>
<feature type="domain" description="Glycoside hydrolase family 2 catalytic" evidence="6">
    <location>
        <begin position="406"/>
        <end position="589"/>
    </location>
</feature>
<keyword evidence="4" id="KW-1133">Transmembrane helix</keyword>
<organism evidence="8 9">
    <name type="scientific">Photobacterium rosenbergii</name>
    <dbReference type="NCBI Taxonomy" id="294936"/>
    <lineage>
        <taxon>Bacteria</taxon>
        <taxon>Pseudomonadati</taxon>
        <taxon>Pseudomonadota</taxon>
        <taxon>Gammaproteobacteria</taxon>
        <taxon>Vibrionales</taxon>
        <taxon>Vibrionaceae</taxon>
        <taxon>Photobacterium</taxon>
    </lineage>
</organism>
<comment type="caution">
    <text evidence="8">The sequence shown here is derived from an EMBL/GenBank/DDBJ whole genome shotgun (WGS) entry which is preliminary data.</text>
</comment>